<dbReference type="Proteomes" id="UP001642540">
    <property type="component" value="Unassembled WGS sequence"/>
</dbReference>
<dbReference type="SMART" id="SM00355">
    <property type="entry name" value="ZnF_C2H2"/>
    <property type="match status" value="3"/>
</dbReference>
<dbReference type="PROSITE" id="PS00028">
    <property type="entry name" value="ZINC_FINGER_C2H2_1"/>
    <property type="match status" value="1"/>
</dbReference>
<accession>A0ABP1PKI6</accession>
<comment type="caution">
    <text evidence="3">The sequence shown here is derived from an EMBL/GenBank/DDBJ whole genome shotgun (WGS) entry which is preliminary data.</text>
</comment>
<evidence type="ECO:0000259" key="2">
    <source>
        <dbReference type="PROSITE" id="PS00028"/>
    </source>
</evidence>
<keyword evidence="4" id="KW-1185">Reference proteome</keyword>
<evidence type="ECO:0000313" key="4">
    <source>
        <dbReference type="Proteomes" id="UP001642540"/>
    </source>
</evidence>
<dbReference type="Gene3D" id="3.30.160.60">
    <property type="entry name" value="Classic Zinc Finger"/>
    <property type="match status" value="1"/>
</dbReference>
<organism evidence="3 4">
    <name type="scientific">Orchesella dallaii</name>
    <dbReference type="NCBI Taxonomy" id="48710"/>
    <lineage>
        <taxon>Eukaryota</taxon>
        <taxon>Metazoa</taxon>
        <taxon>Ecdysozoa</taxon>
        <taxon>Arthropoda</taxon>
        <taxon>Hexapoda</taxon>
        <taxon>Collembola</taxon>
        <taxon>Entomobryomorpha</taxon>
        <taxon>Entomobryoidea</taxon>
        <taxon>Orchesellidae</taxon>
        <taxon>Orchesellinae</taxon>
        <taxon>Orchesella</taxon>
    </lineage>
</organism>
<evidence type="ECO:0000256" key="1">
    <source>
        <dbReference type="SAM" id="MobiDB-lite"/>
    </source>
</evidence>
<sequence>MQQDETPSVPKPTCNNNDKNIISNFNDSDPRCTKYTRGNIRRYGCRQCPAEENAMKYLLIHMQLHEEGSGAIPCPECGWFVMPNKLQRHNGIHHEHLRKRSFAQSQKPPNRFYYQCPECNALVCQLSRYREHEEMHENGLGRICEEEGCGWLVKEIGRHRKRWHPEDEKSARQKVKHPRRIKVMEKRSTYLHKYSSS</sequence>
<feature type="domain" description="C2H2-type" evidence="2">
    <location>
        <begin position="116"/>
        <end position="136"/>
    </location>
</feature>
<dbReference type="InterPro" id="IPR013087">
    <property type="entry name" value="Znf_C2H2_type"/>
</dbReference>
<name>A0ABP1PKI6_9HEXA</name>
<dbReference type="EMBL" id="CAXLJM020000002">
    <property type="protein sequence ID" value="CAL8068819.1"/>
    <property type="molecule type" value="Genomic_DNA"/>
</dbReference>
<feature type="region of interest" description="Disordered" evidence="1">
    <location>
        <begin position="1"/>
        <end position="20"/>
    </location>
</feature>
<evidence type="ECO:0000313" key="3">
    <source>
        <dbReference type="EMBL" id="CAL8068819.1"/>
    </source>
</evidence>
<proteinExistence type="predicted"/>
<gene>
    <name evidence="3" type="ORF">ODALV1_LOCUS477</name>
</gene>
<reference evidence="3 4" key="1">
    <citation type="submission" date="2024-08" db="EMBL/GenBank/DDBJ databases">
        <authorList>
            <person name="Cucini C."/>
            <person name="Frati F."/>
        </authorList>
    </citation>
    <scope>NUCLEOTIDE SEQUENCE [LARGE SCALE GENOMIC DNA]</scope>
</reference>
<protein>
    <recommendedName>
        <fullName evidence="2">C2H2-type domain-containing protein</fullName>
    </recommendedName>
</protein>